<organism evidence="6 7">
    <name type="scientific">Paractinoplanes tereljensis</name>
    <dbReference type="NCBI Taxonomy" id="571912"/>
    <lineage>
        <taxon>Bacteria</taxon>
        <taxon>Bacillati</taxon>
        <taxon>Actinomycetota</taxon>
        <taxon>Actinomycetes</taxon>
        <taxon>Micromonosporales</taxon>
        <taxon>Micromonosporaceae</taxon>
        <taxon>Paractinoplanes</taxon>
    </lineage>
</organism>
<keyword evidence="7" id="KW-1185">Reference proteome</keyword>
<dbReference type="Proteomes" id="UP000623608">
    <property type="component" value="Unassembled WGS sequence"/>
</dbReference>
<dbReference type="PROSITE" id="PS51918">
    <property type="entry name" value="RADICAL_SAM"/>
    <property type="match status" value="1"/>
</dbReference>
<dbReference type="SFLD" id="SFLDG01072">
    <property type="entry name" value="dehydrogenase_like"/>
    <property type="match status" value="1"/>
</dbReference>
<dbReference type="EMBL" id="BOMY01000033">
    <property type="protein sequence ID" value="GIF22183.1"/>
    <property type="molecule type" value="Genomic_DNA"/>
</dbReference>
<keyword evidence="2" id="KW-0479">Metal-binding</keyword>
<dbReference type="InterPro" id="IPR007197">
    <property type="entry name" value="rSAM"/>
</dbReference>
<dbReference type="Pfam" id="PF04055">
    <property type="entry name" value="Radical_SAM"/>
    <property type="match status" value="1"/>
</dbReference>
<dbReference type="InterPro" id="IPR026337">
    <property type="entry name" value="AKG_HExxH"/>
</dbReference>
<dbReference type="SFLD" id="SFLDG01067">
    <property type="entry name" value="SPASM/twitch_domain_containing"/>
    <property type="match status" value="1"/>
</dbReference>
<dbReference type="InterPro" id="IPR026335">
    <property type="entry name" value="rSAM_SPASM_FxsB"/>
</dbReference>
<evidence type="ECO:0000313" key="6">
    <source>
        <dbReference type="EMBL" id="GIF22183.1"/>
    </source>
</evidence>
<dbReference type="AlphaFoldDB" id="A0A919NPY5"/>
<evidence type="ECO:0000256" key="1">
    <source>
        <dbReference type="ARBA" id="ARBA00022691"/>
    </source>
</evidence>
<dbReference type="RefSeq" id="WP_203809413.1">
    <property type="nucleotide sequence ID" value="NZ_BOMY01000033.1"/>
</dbReference>
<dbReference type="NCBIfam" id="TIGR04269">
    <property type="entry name" value="SAM_SPASM_FxsB"/>
    <property type="match status" value="1"/>
</dbReference>
<dbReference type="InterPro" id="IPR058240">
    <property type="entry name" value="rSAM_sf"/>
</dbReference>
<dbReference type="InterPro" id="IPR023867">
    <property type="entry name" value="Sulphatase_maturase_rSAM"/>
</dbReference>
<protein>
    <recommendedName>
        <fullName evidence="5">Radical SAM core domain-containing protein</fullName>
    </recommendedName>
</protein>
<accession>A0A919NPY5</accession>
<evidence type="ECO:0000259" key="5">
    <source>
        <dbReference type="PROSITE" id="PS51918"/>
    </source>
</evidence>
<dbReference type="GO" id="GO:0046872">
    <property type="term" value="F:metal ion binding"/>
    <property type="evidence" value="ECO:0007669"/>
    <property type="project" value="UniProtKB-KW"/>
</dbReference>
<gene>
    <name evidence="6" type="ORF">Ate02nite_49130</name>
</gene>
<dbReference type="NCBIfam" id="TIGR04267">
    <property type="entry name" value="mod_HExxH"/>
    <property type="match status" value="1"/>
</dbReference>
<dbReference type="InterPro" id="IPR013785">
    <property type="entry name" value="Aldolase_TIM"/>
</dbReference>
<dbReference type="SFLD" id="SFLDS00029">
    <property type="entry name" value="Radical_SAM"/>
    <property type="match status" value="1"/>
</dbReference>
<feature type="domain" description="Radical SAM core" evidence="5">
    <location>
        <begin position="5"/>
        <end position="243"/>
    </location>
</feature>
<evidence type="ECO:0000256" key="2">
    <source>
        <dbReference type="ARBA" id="ARBA00022723"/>
    </source>
</evidence>
<comment type="caution">
    <text evidence="6">The sequence shown here is derived from an EMBL/GenBank/DDBJ whole genome shotgun (WGS) entry which is preliminary data.</text>
</comment>
<dbReference type="SUPFAM" id="SSF102114">
    <property type="entry name" value="Radical SAM enzymes"/>
    <property type="match status" value="1"/>
</dbReference>
<dbReference type="SFLD" id="SFLDG01386">
    <property type="entry name" value="main_SPASM_domain-containing"/>
    <property type="match status" value="1"/>
</dbReference>
<dbReference type="PANTHER" id="PTHR43273">
    <property type="entry name" value="ANAEROBIC SULFATASE-MATURATING ENZYME HOMOLOG ASLB-RELATED"/>
    <property type="match status" value="1"/>
</dbReference>
<reference evidence="6" key="1">
    <citation type="submission" date="2021-01" db="EMBL/GenBank/DDBJ databases">
        <title>Whole genome shotgun sequence of Actinoplanes tereljensis NBRC 105297.</title>
        <authorList>
            <person name="Komaki H."/>
            <person name="Tamura T."/>
        </authorList>
    </citation>
    <scope>NUCLEOTIDE SEQUENCE</scope>
    <source>
        <strain evidence="6">NBRC 105297</strain>
    </source>
</reference>
<keyword evidence="3" id="KW-0408">Iron</keyword>
<dbReference type="GO" id="GO:0051536">
    <property type="term" value="F:iron-sulfur cluster binding"/>
    <property type="evidence" value="ECO:0007669"/>
    <property type="project" value="UniProtKB-KW"/>
</dbReference>
<keyword evidence="1" id="KW-0949">S-adenosyl-L-methionine</keyword>
<sequence length="687" mass="74640">MEIPWRPLRHFVLKVASRCDLACDHCYIYEHRDQSWRGRPPVMSMATVRAAAGRIAEHARDHDLASVSVVLHGGEPLLLGAARLREVLTELRETIGAACELRLRMQTNGVRLDATTADVLLAARVKVGVSLDGDRAANDLHRRFRTGATSHPQTLRALALLREPRYRPLYAGLLCTVDVTADPIAVHDALMAQEPPRIDLLLPHATWDDRPPPGDYAAWLLAVHERWVAAGRPVPIRMFDSIRSLGLGGPSGTEALGLDPGDIVVIETDGAWEEPDSMKTTTDGGGATGLDVFSASADEVTGLPAMRRRRGGLAVLSATCQVCAVVRQCGGGLTAHRYRAVNGFDNPSVYCDDLKEVIITVNERPAPTGDLDPLPPDVFDQLGYGFGDADAVGVLVDAELAINRALVSEVASLAGDWKTLPDLERRAPEAFNRAIGAPFVRAWAVTCLDEENADPDYGRLGLLAAEVERPAAARFVDLGGVPVRLEDTDPYRSRYGQYAVAGPDTDVTAWQTVLTEAWEWVRRDAPGHVAGLRRGVKAITPLIPATDGTLRSATSRHAFGALGIAWTGDPAAMAVMLVHEFQHTKLGAVLDVVDLVPDRAVYQTLRVGWRPDPRPVEAALQGTYAHLAIADMWRRRTERGLPGAREYYLMYRDWTVAALAGLRTGDLLTGAGRQFVGRMAETADGWS</sequence>
<keyword evidence="4" id="KW-0411">Iron-sulfur</keyword>
<dbReference type="Gene3D" id="3.20.20.70">
    <property type="entry name" value="Aldolase class I"/>
    <property type="match status" value="1"/>
</dbReference>
<evidence type="ECO:0000256" key="3">
    <source>
        <dbReference type="ARBA" id="ARBA00023004"/>
    </source>
</evidence>
<proteinExistence type="predicted"/>
<evidence type="ECO:0000313" key="7">
    <source>
        <dbReference type="Proteomes" id="UP000623608"/>
    </source>
</evidence>
<evidence type="ECO:0000256" key="4">
    <source>
        <dbReference type="ARBA" id="ARBA00023014"/>
    </source>
</evidence>
<dbReference type="CDD" id="cd01335">
    <property type="entry name" value="Radical_SAM"/>
    <property type="match status" value="1"/>
</dbReference>
<dbReference type="GO" id="GO:0016491">
    <property type="term" value="F:oxidoreductase activity"/>
    <property type="evidence" value="ECO:0007669"/>
    <property type="project" value="InterPro"/>
</dbReference>
<name>A0A919NPY5_9ACTN</name>
<dbReference type="PANTHER" id="PTHR43273:SF8">
    <property type="entry name" value="RADICAL SAM DOMAIN PROTEIN"/>
    <property type="match status" value="1"/>
</dbReference>